<evidence type="ECO:0000256" key="1">
    <source>
        <dbReference type="SAM" id="MobiDB-lite"/>
    </source>
</evidence>
<evidence type="ECO:0000313" key="3">
    <source>
        <dbReference type="EMBL" id="HIF37447.1"/>
    </source>
</evidence>
<dbReference type="EMBL" id="DUCX01000053">
    <property type="protein sequence ID" value="HIF37447.1"/>
    <property type="molecule type" value="Genomic_DNA"/>
</dbReference>
<gene>
    <name evidence="3" type="ORF">EYQ70_03465</name>
</gene>
<feature type="transmembrane region" description="Helical" evidence="2">
    <location>
        <begin position="141"/>
        <end position="162"/>
    </location>
</feature>
<feature type="non-terminal residue" evidence="3">
    <location>
        <position position="666"/>
    </location>
</feature>
<feature type="compositionally biased region" description="Acidic residues" evidence="1">
    <location>
        <begin position="26"/>
        <end position="35"/>
    </location>
</feature>
<evidence type="ECO:0000313" key="4">
    <source>
        <dbReference type="Proteomes" id="UP000585802"/>
    </source>
</evidence>
<dbReference type="AlphaFoldDB" id="A0A7J4GS35"/>
<reference evidence="4" key="1">
    <citation type="journal article" date="2019" name="bioRxiv">
        <title>Genome diversification in globally distributed novel marine Proteobacteria is linked to environmental adaptation.</title>
        <authorList>
            <person name="Zhou Z."/>
            <person name="Tran P.Q."/>
            <person name="Kieft K."/>
            <person name="Anantharaman K."/>
        </authorList>
    </citation>
    <scope>NUCLEOTIDE SEQUENCE [LARGE SCALE GENOMIC DNA]</scope>
</reference>
<dbReference type="Proteomes" id="UP000585802">
    <property type="component" value="Unassembled WGS sequence"/>
</dbReference>
<name>A0A7J4GS35_9ARCH</name>
<feature type="region of interest" description="Disordered" evidence="1">
    <location>
        <begin position="565"/>
        <end position="586"/>
    </location>
</feature>
<feature type="transmembrane region" description="Helical" evidence="2">
    <location>
        <begin position="241"/>
        <end position="264"/>
    </location>
</feature>
<feature type="compositionally biased region" description="Basic and acidic residues" evidence="1">
    <location>
        <begin position="56"/>
        <end position="67"/>
    </location>
</feature>
<feature type="compositionally biased region" description="Basic and acidic residues" evidence="1">
    <location>
        <begin position="36"/>
        <end position="47"/>
    </location>
</feature>
<keyword evidence="2" id="KW-0472">Membrane</keyword>
<accession>A0A7J4GS35</accession>
<feature type="region of interest" description="Disordered" evidence="1">
    <location>
        <begin position="1"/>
        <end position="70"/>
    </location>
</feature>
<feature type="transmembrane region" description="Helical" evidence="2">
    <location>
        <begin position="334"/>
        <end position="357"/>
    </location>
</feature>
<feature type="transmembrane region" description="Helical" evidence="2">
    <location>
        <begin position="642"/>
        <end position="660"/>
    </location>
</feature>
<feature type="transmembrane region" description="Helical" evidence="2">
    <location>
        <begin position="299"/>
        <end position="322"/>
    </location>
</feature>
<protein>
    <submittedName>
        <fullName evidence="3">Uncharacterized protein</fullName>
    </submittedName>
</protein>
<evidence type="ECO:0000256" key="2">
    <source>
        <dbReference type="SAM" id="Phobius"/>
    </source>
</evidence>
<organism evidence="3 4">
    <name type="scientific">Marine Group III euryarchaeote</name>
    <dbReference type="NCBI Taxonomy" id="2173149"/>
    <lineage>
        <taxon>Archaea</taxon>
        <taxon>Methanobacteriati</taxon>
        <taxon>Thermoplasmatota</taxon>
        <taxon>Thermoplasmata</taxon>
        <taxon>Candidatus Thermoprofundales</taxon>
    </lineage>
</organism>
<feature type="transmembrane region" description="Helical" evidence="2">
    <location>
        <begin position="276"/>
        <end position="293"/>
    </location>
</feature>
<feature type="compositionally biased region" description="Basic and acidic residues" evidence="1">
    <location>
        <begin position="568"/>
        <end position="579"/>
    </location>
</feature>
<comment type="caution">
    <text evidence="3">The sequence shown here is derived from an EMBL/GenBank/DDBJ whole genome shotgun (WGS) entry which is preliminary data.</text>
</comment>
<proteinExistence type="predicted"/>
<keyword evidence="2" id="KW-0812">Transmembrane</keyword>
<keyword evidence="2" id="KW-1133">Transmembrane helix</keyword>
<sequence>MKVCPVCQYEEEEDSEDSCAICGSDLESDSIPNEDSDVKESVPKEEKTDVEESVIENEKTDVKKEVSENISEEVPEMTDEEKEIEEALAATEIPKSDTKEGSDISKYLSFFSNFKEYPDKLVARLDKTFKKDGKLTYSSPLLTLFVAILIFFSVLGVAAVSIPRGLDVNSENEAIYIQNGPNYDREATPTSDPSSGEPFNCEMWDRVRYLEYRNEKDIMITDTNKSGQIDDDERYGCPINITLLSGSIILILNLIFLTLAFYLYKSIPNTSLTLPILIFGFSQILLFIVYGGLMDRLIFALPLTFGFACAVCLIVSVALLFGRISLGRALDEPVSLNFYFFVIVVSLLLSSVFINYAQGPYAVCENPYTEKVTPLEPLFDYGLDGVLGTNDEGEGNGLWDEFDSFDDFGVDGLLALDNDGDGNYSSEESYYDFGKDGIESIDINGDGIFTGQERYDDFGIDGILAFDSPLNGLGNYSWANESAPDFGENNSQYDFGETYIEEYDVINVTWDAAEFEPDDGEGDGNWTEGEYYFDNNENGKWDAAELAPDEEEGDGIRQENEVYYDNNDNSKWDEPEKFQDTNGNGIYDDDYTNEKKDFLAKMSDMTKDEIHACQLLEVNGQAEPHKDIGVSFVDFSAGQDSTIMLLAATFLFIGIGNWLISSTRIN</sequence>